<dbReference type="EMBL" id="WVRA01000001">
    <property type="protein sequence ID" value="NOE17342.1"/>
    <property type="molecule type" value="Genomic_DNA"/>
</dbReference>
<protein>
    <submittedName>
        <fullName evidence="3">Flavin reductase</fullName>
    </submittedName>
</protein>
<dbReference type="Gene3D" id="3.90.79.10">
    <property type="entry name" value="Nucleoside Triphosphate Pyrophosphohydrolase"/>
    <property type="match status" value="1"/>
</dbReference>
<dbReference type="SUPFAM" id="SSF50475">
    <property type="entry name" value="FMN-binding split barrel"/>
    <property type="match status" value="1"/>
</dbReference>
<evidence type="ECO:0000256" key="1">
    <source>
        <dbReference type="ARBA" id="ARBA00023002"/>
    </source>
</evidence>
<proteinExistence type="predicted"/>
<dbReference type="SMART" id="SM00903">
    <property type="entry name" value="Flavin_Reduct"/>
    <property type="match status" value="1"/>
</dbReference>
<accession>A0AA90YR61</accession>
<evidence type="ECO:0000259" key="2">
    <source>
        <dbReference type="SMART" id="SM00903"/>
    </source>
</evidence>
<dbReference type="Pfam" id="PF01613">
    <property type="entry name" value="Flavin_Reduct"/>
    <property type="match status" value="1"/>
</dbReference>
<feature type="domain" description="Flavin reductase like" evidence="2">
    <location>
        <begin position="13"/>
        <end position="156"/>
    </location>
</feature>
<dbReference type="PANTHER" id="PTHR30466:SF1">
    <property type="entry name" value="FMN REDUCTASE (NADH) RUTF"/>
    <property type="match status" value="1"/>
</dbReference>
<evidence type="ECO:0000313" key="3">
    <source>
        <dbReference type="EMBL" id="NOE17342.1"/>
    </source>
</evidence>
<dbReference type="AlphaFoldDB" id="A0AA90YR61"/>
<sequence>MTELDPRDLRRAFGKFMTGVTVVTTRSASGMALGFTANSFTSVSLDPPLLIVCPGKNLSSYGEFSTCTHFTVSVLAEGQEDVSNTFAGFKGDRFAKTDHDLDAREIPLINGAVATFSCRTHQVIEAGDHCVLIGQVETYSHNDRPALGYANGQYFSLGLERGALEPTGRRIVCGAIIEHEGRVLLEKTDAGFRPPQVTLSDRRQLRDSLRQDLHDRGIDARLGVVYSVYDDATAHHVYILGNAPELPKHGKLEAVAIEDLAALTYSTAPITTMISRFALESRTRDFSLYLGSAQQGDVHSFSERT</sequence>
<gene>
    <name evidence="3" type="ORF">GS634_04305</name>
</gene>
<dbReference type="GO" id="GO:0042602">
    <property type="term" value="F:riboflavin reductase (NADPH) activity"/>
    <property type="evidence" value="ECO:0007669"/>
    <property type="project" value="TreeGrafter"/>
</dbReference>
<reference evidence="3" key="1">
    <citation type="submission" date="2019-12" db="EMBL/GenBank/DDBJ databases">
        <title>Ruegeria JWLKs population differentiation of coral mucus and skeleton niches.</title>
        <authorList>
            <person name="Luo D."/>
        </authorList>
    </citation>
    <scope>NUCLEOTIDE SEQUENCE</scope>
    <source>
        <strain evidence="3">HKCCD6181</strain>
    </source>
</reference>
<dbReference type="GO" id="GO:0010181">
    <property type="term" value="F:FMN binding"/>
    <property type="evidence" value="ECO:0007669"/>
    <property type="project" value="InterPro"/>
</dbReference>
<dbReference type="RefSeq" id="WP_171328634.1">
    <property type="nucleotide sequence ID" value="NZ_WVRA01000001.1"/>
</dbReference>
<dbReference type="PANTHER" id="PTHR30466">
    <property type="entry name" value="FLAVIN REDUCTASE"/>
    <property type="match status" value="1"/>
</dbReference>
<dbReference type="Proteomes" id="UP000597886">
    <property type="component" value="Unassembled WGS sequence"/>
</dbReference>
<dbReference type="Gene3D" id="2.30.110.10">
    <property type="entry name" value="Electron Transport, Fmn-binding Protein, Chain A"/>
    <property type="match status" value="1"/>
</dbReference>
<name>A0AA90YR61_9RHOB</name>
<dbReference type="InterPro" id="IPR050268">
    <property type="entry name" value="NADH-dep_flavin_reductase"/>
</dbReference>
<dbReference type="InterPro" id="IPR012349">
    <property type="entry name" value="Split_barrel_FMN-bd"/>
</dbReference>
<dbReference type="InterPro" id="IPR002563">
    <property type="entry name" value="Flavin_Rdtase-like_dom"/>
</dbReference>
<organism evidence="3 4">
    <name type="scientific">Ruegeria atlantica</name>
    <dbReference type="NCBI Taxonomy" id="81569"/>
    <lineage>
        <taxon>Bacteria</taxon>
        <taxon>Pseudomonadati</taxon>
        <taxon>Pseudomonadota</taxon>
        <taxon>Alphaproteobacteria</taxon>
        <taxon>Rhodobacterales</taxon>
        <taxon>Roseobacteraceae</taxon>
        <taxon>Ruegeria</taxon>
    </lineage>
</organism>
<comment type="caution">
    <text evidence="3">The sequence shown here is derived from an EMBL/GenBank/DDBJ whole genome shotgun (WGS) entry which is preliminary data.</text>
</comment>
<evidence type="ECO:0000313" key="4">
    <source>
        <dbReference type="Proteomes" id="UP000597886"/>
    </source>
</evidence>
<keyword evidence="1" id="KW-0560">Oxidoreductase</keyword>